<reference evidence="1" key="1">
    <citation type="journal article" date="2022" name="Int. J. Mol. Sci.">
        <title>Draft Genome of Tanacetum Coccineum: Genomic Comparison of Closely Related Tanacetum-Family Plants.</title>
        <authorList>
            <person name="Yamashiro T."/>
            <person name="Shiraishi A."/>
            <person name="Nakayama K."/>
            <person name="Satake H."/>
        </authorList>
    </citation>
    <scope>NUCLEOTIDE SEQUENCE</scope>
</reference>
<dbReference type="EMBL" id="BQNB010016019">
    <property type="protein sequence ID" value="GJT46854.1"/>
    <property type="molecule type" value="Genomic_DNA"/>
</dbReference>
<keyword evidence="2" id="KW-1185">Reference proteome</keyword>
<evidence type="ECO:0000313" key="2">
    <source>
        <dbReference type="Proteomes" id="UP001151760"/>
    </source>
</evidence>
<sequence>MIKVLFPTKAESIKVRSSGSWHDTLLRLHLLWVYPLYLIVSLLEPPMLSRSMAGISSLFSLFTQRTGRLDKGETICIMAGQVTMVSAIAGQLFPLDFYSYDSLICRQGVITSSS</sequence>
<reference evidence="1" key="2">
    <citation type="submission" date="2022-01" db="EMBL/GenBank/DDBJ databases">
        <authorList>
            <person name="Yamashiro T."/>
            <person name="Shiraishi A."/>
            <person name="Satake H."/>
            <person name="Nakayama K."/>
        </authorList>
    </citation>
    <scope>NUCLEOTIDE SEQUENCE</scope>
</reference>
<accession>A0ABQ5E7Q2</accession>
<comment type="caution">
    <text evidence="1">The sequence shown here is derived from an EMBL/GenBank/DDBJ whole genome shotgun (WGS) entry which is preliminary data.</text>
</comment>
<gene>
    <name evidence="1" type="ORF">Tco_0955569</name>
</gene>
<evidence type="ECO:0000313" key="1">
    <source>
        <dbReference type="EMBL" id="GJT46854.1"/>
    </source>
</evidence>
<proteinExistence type="predicted"/>
<dbReference type="Proteomes" id="UP001151760">
    <property type="component" value="Unassembled WGS sequence"/>
</dbReference>
<protein>
    <submittedName>
        <fullName evidence="1">Uncharacterized protein</fullName>
    </submittedName>
</protein>
<organism evidence="1 2">
    <name type="scientific">Tanacetum coccineum</name>
    <dbReference type="NCBI Taxonomy" id="301880"/>
    <lineage>
        <taxon>Eukaryota</taxon>
        <taxon>Viridiplantae</taxon>
        <taxon>Streptophyta</taxon>
        <taxon>Embryophyta</taxon>
        <taxon>Tracheophyta</taxon>
        <taxon>Spermatophyta</taxon>
        <taxon>Magnoliopsida</taxon>
        <taxon>eudicotyledons</taxon>
        <taxon>Gunneridae</taxon>
        <taxon>Pentapetalae</taxon>
        <taxon>asterids</taxon>
        <taxon>campanulids</taxon>
        <taxon>Asterales</taxon>
        <taxon>Asteraceae</taxon>
        <taxon>Asteroideae</taxon>
        <taxon>Anthemideae</taxon>
        <taxon>Anthemidinae</taxon>
        <taxon>Tanacetum</taxon>
    </lineage>
</organism>
<name>A0ABQ5E7Q2_9ASTR</name>